<dbReference type="AlphaFoldDB" id="A0A4Q7KEA9"/>
<accession>A0A4Q7KEA9</accession>
<dbReference type="SUPFAM" id="SSF51182">
    <property type="entry name" value="RmlC-like cupins"/>
    <property type="match status" value="1"/>
</dbReference>
<gene>
    <name evidence="2" type="ORF">EV193_12035</name>
</gene>
<dbReference type="Proteomes" id="UP000294257">
    <property type="component" value="Unassembled WGS sequence"/>
</dbReference>
<comment type="caution">
    <text evidence="2">The sequence shown here is derived from an EMBL/GenBank/DDBJ whole genome shotgun (WGS) entry which is preliminary data.</text>
</comment>
<evidence type="ECO:0000313" key="3">
    <source>
        <dbReference type="Proteomes" id="UP000294257"/>
    </source>
</evidence>
<dbReference type="EMBL" id="SGWQ01000020">
    <property type="protein sequence ID" value="RZS29550.1"/>
    <property type="molecule type" value="Genomic_DNA"/>
</dbReference>
<dbReference type="InterPro" id="IPR011051">
    <property type="entry name" value="RmlC_Cupin_sf"/>
</dbReference>
<evidence type="ECO:0000259" key="1">
    <source>
        <dbReference type="Pfam" id="PF12973"/>
    </source>
</evidence>
<dbReference type="InterPro" id="IPR014710">
    <property type="entry name" value="RmlC-like_jellyroll"/>
</dbReference>
<sequence length="107" mass="11802">MTPHMPGYVWTEADKVAGFTHGDGITIRPLWQRDDRKAFVVDIAPGAVWPDLDVHEPGDEEVYVAEGVFNDGVRDYPAGTFLHCPAGSSHVPQSKTGCRLFVFYPEG</sequence>
<dbReference type="InterPro" id="IPR025979">
    <property type="entry name" value="ChrR-like_cupin_dom"/>
</dbReference>
<dbReference type="Gene3D" id="2.60.120.10">
    <property type="entry name" value="Jelly Rolls"/>
    <property type="match status" value="1"/>
</dbReference>
<organism evidence="2 3">
    <name type="scientific">Herbihabitans rhizosphaerae</name>
    <dbReference type="NCBI Taxonomy" id="1872711"/>
    <lineage>
        <taxon>Bacteria</taxon>
        <taxon>Bacillati</taxon>
        <taxon>Actinomycetota</taxon>
        <taxon>Actinomycetes</taxon>
        <taxon>Pseudonocardiales</taxon>
        <taxon>Pseudonocardiaceae</taxon>
        <taxon>Herbihabitans</taxon>
    </lineage>
</organism>
<keyword evidence="3" id="KW-1185">Reference proteome</keyword>
<feature type="domain" description="ChrR-like cupin" evidence="1">
    <location>
        <begin position="21"/>
        <end position="103"/>
    </location>
</feature>
<protein>
    <submittedName>
        <fullName evidence="2">ChrR-like anti-ECFsigma factor</fullName>
    </submittedName>
</protein>
<dbReference type="Pfam" id="PF12973">
    <property type="entry name" value="Cupin_7"/>
    <property type="match status" value="1"/>
</dbReference>
<reference evidence="2 3" key="1">
    <citation type="submission" date="2019-02" db="EMBL/GenBank/DDBJ databases">
        <title>Genomic Encyclopedia of Type Strains, Phase IV (KMG-IV): sequencing the most valuable type-strain genomes for metagenomic binning, comparative biology and taxonomic classification.</title>
        <authorList>
            <person name="Goeker M."/>
        </authorList>
    </citation>
    <scope>NUCLEOTIDE SEQUENCE [LARGE SCALE GENOMIC DNA]</scope>
    <source>
        <strain evidence="2 3">DSM 101727</strain>
    </source>
</reference>
<dbReference type="RefSeq" id="WP_207222903.1">
    <property type="nucleotide sequence ID" value="NZ_SGWQ01000020.1"/>
</dbReference>
<name>A0A4Q7KEA9_9PSEU</name>
<evidence type="ECO:0000313" key="2">
    <source>
        <dbReference type="EMBL" id="RZS29550.1"/>
    </source>
</evidence>
<proteinExistence type="predicted"/>